<keyword evidence="2" id="KW-0238">DNA-binding</keyword>
<dbReference type="PANTHER" id="PTHR43537">
    <property type="entry name" value="TRANSCRIPTIONAL REGULATOR, GNTR FAMILY"/>
    <property type="match status" value="1"/>
</dbReference>
<dbReference type="Gene3D" id="1.20.120.530">
    <property type="entry name" value="GntR ligand-binding domain-like"/>
    <property type="match status" value="1"/>
</dbReference>
<evidence type="ECO:0000256" key="3">
    <source>
        <dbReference type="ARBA" id="ARBA00023163"/>
    </source>
</evidence>
<dbReference type="OrthoDB" id="5504063at2"/>
<dbReference type="InterPro" id="IPR036390">
    <property type="entry name" value="WH_DNA-bd_sf"/>
</dbReference>
<dbReference type="PATRIC" id="fig|298794.3.peg.2405"/>
<comment type="caution">
    <text evidence="5">The sequence shown here is derived from an EMBL/GenBank/DDBJ whole genome shotgun (WGS) entry which is preliminary data.</text>
</comment>
<dbReference type="CDD" id="cd07377">
    <property type="entry name" value="WHTH_GntR"/>
    <property type="match status" value="1"/>
</dbReference>
<gene>
    <name evidence="5" type="ORF">VQ02_24270</name>
</gene>
<accession>A0A0J6SEU9</accession>
<feature type="domain" description="HTH gntR-type" evidence="4">
    <location>
        <begin position="2"/>
        <end position="69"/>
    </location>
</feature>
<sequence>MRTRSQDVTEILRGWILDGTVPAGERLEEVPLAERLGVSRTPLRAALTLLATERLLDYQPKRGYVVRRFGADDVFAAYEVRASIEGLACRLAATNGVPDDVAATLRACLAEGDRILSGGALAPGDLQPYQAMNERFHDAIISLSGNPWVERFVRQTHAIPFVSGRVILWHDYGVIRRSHDDHHRILAALVARDPARAEDLMREHVYFAGLFLRDNFDRVQAKPGEEPARSDPQEERPR</sequence>
<dbReference type="Pfam" id="PF00392">
    <property type="entry name" value="GntR"/>
    <property type="match status" value="1"/>
</dbReference>
<dbReference type="SUPFAM" id="SSF46785">
    <property type="entry name" value="Winged helix' DNA-binding domain"/>
    <property type="match status" value="1"/>
</dbReference>
<dbReference type="Gene3D" id="1.10.10.10">
    <property type="entry name" value="Winged helix-like DNA-binding domain superfamily/Winged helix DNA-binding domain"/>
    <property type="match status" value="1"/>
</dbReference>
<dbReference type="Pfam" id="PF07729">
    <property type="entry name" value="FCD"/>
    <property type="match status" value="1"/>
</dbReference>
<dbReference type="PANTHER" id="PTHR43537:SF51">
    <property type="entry name" value="HTH-TYPE TRANSCRIPTIONAL REGULATOR LGOR-RELATED"/>
    <property type="match status" value="1"/>
</dbReference>
<dbReference type="SMART" id="SM00345">
    <property type="entry name" value="HTH_GNTR"/>
    <property type="match status" value="1"/>
</dbReference>
<keyword evidence="6" id="KW-1185">Reference proteome</keyword>
<dbReference type="EMBL" id="LABY01000180">
    <property type="protein sequence ID" value="KMO32212.1"/>
    <property type="molecule type" value="Genomic_DNA"/>
</dbReference>
<reference evidence="5 6" key="1">
    <citation type="submission" date="2015-03" db="EMBL/GenBank/DDBJ databases">
        <title>Genome sequencing of Methylobacterium variabile DSM 16961.</title>
        <authorList>
            <person name="Chaudhry V."/>
            <person name="Patil P.B."/>
        </authorList>
    </citation>
    <scope>NUCLEOTIDE SEQUENCE [LARGE SCALE GENOMIC DNA]</scope>
    <source>
        <strain evidence="5 6">DSM 16961</strain>
    </source>
</reference>
<evidence type="ECO:0000256" key="1">
    <source>
        <dbReference type="ARBA" id="ARBA00023015"/>
    </source>
</evidence>
<name>A0A0J6SEU9_9HYPH</name>
<evidence type="ECO:0000259" key="4">
    <source>
        <dbReference type="PROSITE" id="PS50949"/>
    </source>
</evidence>
<evidence type="ECO:0000313" key="6">
    <source>
        <dbReference type="Proteomes" id="UP000035955"/>
    </source>
</evidence>
<evidence type="ECO:0000256" key="2">
    <source>
        <dbReference type="ARBA" id="ARBA00023125"/>
    </source>
</evidence>
<dbReference type="InterPro" id="IPR036388">
    <property type="entry name" value="WH-like_DNA-bd_sf"/>
</dbReference>
<dbReference type="GO" id="GO:0003700">
    <property type="term" value="F:DNA-binding transcription factor activity"/>
    <property type="evidence" value="ECO:0007669"/>
    <property type="project" value="InterPro"/>
</dbReference>
<dbReference type="InterPro" id="IPR011711">
    <property type="entry name" value="GntR_C"/>
</dbReference>
<protein>
    <submittedName>
        <fullName evidence="5">GntR family transcriptional regulator</fullName>
    </submittedName>
</protein>
<dbReference type="Proteomes" id="UP000035955">
    <property type="component" value="Unassembled WGS sequence"/>
</dbReference>
<proteinExistence type="predicted"/>
<dbReference type="PROSITE" id="PS50949">
    <property type="entry name" value="HTH_GNTR"/>
    <property type="match status" value="1"/>
</dbReference>
<keyword evidence="3" id="KW-0804">Transcription</keyword>
<dbReference type="InterPro" id="IPR008920">
    <property type="entry name" value="TF_FadR/GntR_C"/>
</dbReference>
<organism evidence="5 6">
    <name type="scientific">Methylobacterium variabile</name>
    <dbReference type="NCBI Taxonomy" id="298794"/>
    <lineage>
        <taxon>Bacteria</taxon>
        <taxon>Pseudomonadati</taxon>
        <taxon>Pseudomonadota</taxon>
        <taxon>Alphaproteobacteria</taxon>
        <taxon>Hyphomicrobiales</taxon>
        <taxon>Methylobacteriaceae</taxon>
        <taxon>Methylobacterium</taxon>
    </lineage>
</organism>
<dbReference type="InterPro" id="IPR000524">
    <property type="entry name" value="Tscrpt_reg_HTH_GntR"/>
</dbReference>
<keyword evidence="1" id="KW-0805">Transcription regulation</keyword>
<dbReference type="AlphaFoldDB" id="A0A0J6SEU9"/>
<evidence type="ECO:0000313" key="5">
    <source>
        <dbReference type="EMBL" id="KMO32212.1"/>
    </source>
</evidence>
<dbReference type="SMART" id="SM00895">
    <property type="entry name" value="FCD"/>
    <property type="match status" value="1"/>
</dbReference>
<dbReference type="GO" id="GO:0003677">
    <property type="term" value="F:DNA binding"/>
    <property type="evidence" value="ECO:0007669"/>
    <property type="project" value="UniProtKB-KW"/>
</dbReference>
<dbReference type="SUPFAM" id="SSF48008">
    <property type="entry name" value="GntR ligand-binding domain-like"/>
    <property type="match status" value="1"/>
</dbReference>